<proteinExistence type="predicted"/>
<name>A0ABW9J314_9SPHI</name>
<evidence type="ECO:0000313" key="2">
    <source>
        <dbReference type="Proteomes" id="UP001517247"/>
    </source>
</evidence>
<comment type="caution">
    <text evidence="1">The sequence shown here is derived from an EMBL/GenBank/DDBJ whole genome shotgun (WGS) entry which is preliminary data.</text>
</comment>
<sequence>MNRFKLLFPIFLLLIFACNKENKIKQVKFWKFSDGKSSSDILNFNSKDYRIKKDTIYKLDIPLYKIENYEQRFLSGDQILVIKEIQTGKTARYVSK</sequence>
<protein>
    <recommendedName>
        <fullName evidence="3">Lipoprotein</fullName>
    </recommendedName>
</protein>
<evidence type="ECO:0000313" key="1">
    <source>
        <dbReference type="EMBL" id="MFN0254168.1"/>
    </source>
</evidence>
<dbReference type="RefSeq" id="WP_138721346.1">
    <property type="nucleotide sequence ID" value="NZ_SSHJ02000001.1"/>
</dbReference>
<keyword evidence="2" id="KW-1185">Reference proteome</keyword>
<accession>A0ABW9J314</accession>
<reference evidence="1 2" key="1">
    <citation type="submission" date="2024-12" db="EMBL/GenBank/DDBJ databases">
        <authorList>
            <person name="Hu S."/>
        </authorList>
    </citation>
    <scope>NUCLEOTIDE SEQUENCE [LARGE SCALE GENOMIC DNA]</scope>
    <source>
        <strain evidence="1 2">THG-T11</strain>
    </source>
</reference>
<evidence type="ECO:0008006" key="3">
    <source>
        <dbReference type="Google" id="ProtNLM"/>
    </source>
</evidence>
<gene>
    <name evidence="1" type="ORF">E6A44_001185</name>
</gene>
<dbReference type="EMBL" id="SSHJ02000001">
    <property type="protein sequence ID" value="MFN0254168.1"/>
    <property type="molecule type" value="Genomic_DNA"/>
</dbReference>
<dbReference type="PROSITE" id="PS51257">
    <property type="entry name" value="PROKAR_LIPOPROTEIN"/>
    <property type="match status" value="1"/>
</dbReference>
<organism evidence="1 2">
    <name type="scientific">Pedobacter ureilyticus</name>
    <dbReference type="NCBI Taxonomy" id="1393051"/>
    <lineage>
        <taxon>Bacteria</taxon>
        <taxon>Pseudomonadati</taxon>
        <taxon>Bacteroidota</taxon>
        <taxon>Sphingobacteriia</taxon>
        <taxon>Sphingobacteriales</taxon>
        <taxon>Sphingobacteriaceae</taxon>
        <taxon>Pedobacter</taxon>
    </lineage>
</organism>
<dbReference type="Proteomes" id="UP001517247">
    <property type="component" value="Unassembled WGS sequence"/>
</dbReference>